<keyword evidence="3" id="KW-0378">Hydrolase</keyword>
<evidence type="ECO:0000256" key="1">
    <source>
        <dbReference type="ARBA" id="ARBA00005234"/>
    </source>
</evidence>
<dbReference type="OrthoDB" id="696486at2759"/>
<evidence type="ECO:0000313" key="5">
    <source>
        <dbReference type="EMBL" id="CAD6260895.1"/>
    </source>
</evidence>
<dbReference type="Proteomes" id="UP000604825">
    <property type="component" value="Unassembled WGS sequence"/>
</dbReference>
<evidence type="ECO:0000256" key="3">
    <source>
        <dbReference type="ARBA" id="ARBA00022801"/>
    </source>
</evidence>
<reference evidence="5" key="1">
    <citation type="submission" date="2020-10" db="EMBL/GenBank/DDBJ databases">
        <authorList>
            <person name="Han B."/>
            <person name="Lu T."/>
            <person name="Zhao Q."/>
            <person name="Huang X."/>
            <person name="Zhao Y."/>
        </authorList>
    </citation>
    <scope>NUCLEOTIDE SEQUENCE</scope>
</reference>
<protein>
    <recommendedName>
        <fullName evidence="4">Ubiquitin-like protease family profile domain-containing protein</fullName>
    </recommendedName>
</protein>
<name>A0A811QP56_9POAL</name>
<comment type="similarity">
    <text evidence="1">Belongs to the peptidase C48 family.</text>
</comment>
<dbReference type="EMBL" id="CAJGYO010000011">
    <property type="protein sequence ID" value="CAD6260895.1"/>
    <property type="molecule type" value="Genomic_DNA"/>
</dbReference>
<keyword evidence="6" id="KW-1185">Reference proteome</keyword>
<proteinExistence type="inferred from homology"/>
<dbReference type="InterPro" id="IPR003653">
    <property type="entry name" value="Peptidase_C48_C"/>
</dbReference>
<organism evidence="5 6">
    <name type="scientific">Miscanthus lutarioriparius</name>
    <dbReference type="NCBI Taxonomy" id="422564"/>
    <lineage>
        <taxon>Eukaryota</taxon>
        <taxon>Viridiplantae</taxon>
        <taxon>Streptophyta</taxon>
        <taxon>Embryophyta</taxon>
        <taxon>Tracheophyta</taxon>
        <taxon>Spermatophyta</taxon>
        <taxon>Magnoliopsida</taxon>
        <taxon>Liliopsida</taxon>
        <taxon>Poales</taxon>
        <taxon>Poaceae</taxon>
        <taxon>PACMAD clade</taxon>
        <taxon>Panicoideae</taxon>
        <taxon>Andropogonodae</taxon>
        <taxon>Andropogoneae</taxon>
        <taxon>Saccharinae</taxon>
        <taxon>Miscanthus</taxon>
    </lineage>
</organism>
<keyword evidence="2" id="KW-0645">Protease</keyword>
<evidence type="ECO:0000256" key="2">
    <source>
        <dbReference type="ARBA" id="ARBA00022670"/>
    </source>
</evidence>
<gene>
    <name evidence="5" type="ORF">NCGR_LOCUS44318</name>
</gene>
<dbReference type="Gene3D" id="3.40.395.10">
    <property type="entry name" value="Adenoviral Proteinase, Chain A"/>
    <property type="match status" value="1"/>
</dbReference>
<dbReference type="PANTHER" id="PTHR36479">
    <property type="entry name" value="ULP_PROTEASE DOMAIN-CONTAINING PROTEIN"/>
    <property type="match status" value="1"/>
</dbReference>
<dbReference type="SUPFAM" id="SSF54001">
    <property type="entry name" value="Cysteine proteinases"/>
    <property type="match status" value="1"/>
</dbReference>
<dbReference type="InterPro" id="IPR038765">
    <property type="entry name" value="Papain-like_cys_pep_sf"/>
</dbReference>
<dbReference type="AlphaFoldDB" id="A0A811QP56"/>
<accession>A0A811QP56</accession>
<dbReference type="Pfam" id="PF02902">
    <property type="entry name" value="Peptidase_C48"/>
    <property type="match status" value="1"/>
</dbReference>
<dbReference type="PANTHER" id="PTHR36479:SF10">
    <property type="entry name" value="UBIQUITIN-LIKE PROTEASE FAMILY PROFILE DOMAIN-CONTAINING PROTEIN"/>
    <property type="match status" value="1"/>
</dbReference>
<dbReference type="GO" id="GO:0008234">
    <property type="term" value="F:cysteine-type peptidase activity"/>
    <property type="evidence" value="ECO:0007669"/>
    <property type="project" value="InterPro"/>
</dbReference>
<evidence type="ECO:0000313" key="6">
    <source>
        <dbReference type="Proteomes" id="UP000604825"/>
    </source>
</evidence>
<sequence length="409" mass="47052">MMRVLFSHLEMMQKFINFCKEKKVKYVQELPDKTKLNLHEENEVVDELYIVHEKSPSTNGDNGKHVASDKGRHHYEDVRISVPAMPMNLKSKPNRFISELHVPAVPSLQAPIAKPIKDVSPECCILKETKSKGCLDLGKLADQLYNQKNVNIVKTKNITHAVEVFHVFRFVLCSLEGVKLFRLVLHIILWLFDDSHPRQSRKHFFYPRIGGSLLSYRPVFEANTVKDSFLGANSALKLHLADKLCFPIFHAHVKHWFVFIVDLRLSKFVFLDSMFGENDSLQIHTRASIIPAFKECWYEHAEVKLDLEDFSVLYPPVPKQNNIHDCGIFAIMFMELWDNSVDLRRVFDQSDIPNIRVKGTTLYPRPCPRAQIRARILAHRFGCPRVCGFFLPAGDECGDVSAFAKHADL</sequence>
<dbReference type="PROSITE" id="PS50600">
    <property type="entry name" value="ULP_PROTEASE"/>
    <property type="match status" value="1"/>
</dbReference>
<dbReference type="GO" id="GO:0006508">
    <property type="term" value="P:proteolysis"/>
    <property type="evidence" value="ECO:0007669"/>
    <property type="project" value="UniProtKB-KW"/>
</dbReference>
<feature type="domain" description="Ubiquitin-like protease family profile" evidence="4">
    <location>
        <begin position="143"/>
        <end position="337"/>
    </location>
</feature>
<comment type="caution">
    <text evidence="5">The sequence shown here is derived from an EMBL/GenBank/DDBJ whole genome shotgun (WGS) entry which is preliminary data.</text>
</comment>
<evidence type="ECO:0000259" key="4">
    <source>
        <dbReference type="PROSITE" id="PS50600"/>
    </source>
</evidence>